<evidence type="ECO:0008006" key="4">
    <source>
        <dbReference type="Google" id="ProtNLM"/>
    </source>
</evidence>
<evidence type="ECO:0000256" key="1">
    <source>
        <dbReference type="SAM" id="MobiDB-lite"/>
    </source>
</evidence>
<dbReference type="Proteomes" id="UP000023561">
    <property type="component" value="Unassembled WGS sequence"/>
</dbReference>
<feature type="region of interest" description="Disordered" evidence="1">
    <location>
        <begin position="1"/>
        <end position="52"/>
    </location>
</feature>
<sequence>MKFAEQEREIKQASKKGANEDIIHVSKNDDGYDLRDAAEIGKKQPFDENGNA</sequence>
<gene>
    <name evidence="2" type="ORF">GCA01S_025_00160</name>
</gene>
<reference evidence="2 3" key="1">
    <citation type="submission" date="2014-04" db="EMBL/GenBank/DDBJ databases">
        <title>Whole genome shotgun sequence of Geobacillus caldoxylosilyticus NBRC 107762.</title>
        <authorList>
            <person name="Hosoyama A."/>
            <person name="Hosoyama Y."/>
            <person name="Katano-Makiyama Y."/>
            <person name="Tsuchikane K."/>
            <person name="Ohji S."/>
            <person name="Ichikawa N."/>
            <person name="Yamazoe A."/>
            <person name="Fujita N."/>
        </authorList>
    </citation>
    <scope>NUCLEOTIDE SEQUENCE [LARGE SCALE GENOMIC DNA]</scope>
    <source>
        <strain evidence="2 3">NBRC 107762</strain>
    </source>
</reference>
<name>A0A023DEP8_9BACL</name>
<comment type="caution">
    <text evidence="2">The sequence shown here is derived from an EMBL/GenBank/DDBJ whole genome shotgun (WGS) entry which is preliminary data.</text>
</comment>
<evidence type="ECO:0000313" key="3">
    <source>
        <dbReference type="Proteomes" id="UP000023561"/>
    </source>
</evidence>
<feature type="compositionally biased region" description="Basic and acidic residues" evidence="1">
    <location>
        <begin position="1"/>
        <end position="46"/>
    </location>
</feature>
<dbReference type="GeneID" id="301193447"/>
<keyword evidence="3" id="KW-1185">Reference proteome</keyword>
<proteinExistence type="predicted"/>
<organism evidence="2 3">
    <name type="scientific">Parageobacillus caldoxylosilyticus NBRC 107762</name>
    <dbReference type="NCBI Taxonomy" id="1220594"/>
    <lineage>
        <taxon>Bacteria</taxon>
        <taxon>Bacillati</taxon>
        <taxon>Bacillota</taxon>
        <taxon>Bacilli</taxon>
        <taxon>Bacillales</taxon>
        <taxon>Anoxybacillaceae</taxon>
        <taxon>Saccharococcus</taxon>
    </lineage>
</organism>
<evidence type="ECO:0000313" key="2">
    <source>
        <dbReference type="EMBL" id="GAJ39727.1"/>
    </source>
</evidence>
<dbReference type="EMBL" id="BAWO01000025">
    <property type="protein sequence ID" value="GAJ39727.1"/>
    <property type="molecule type" value="Genomic_DNA"/>
</dbReference>
<accession>A0A023DEP8</accession>
<protein>
    <recommendedName>
        <fullName evidence="4">DUF4025 domain-containing protein</fullName>
    </recommendedName>
</protein>
<dbReference type="AlphaFoldDB" id="A0A023DEP8"/>
<dbReference type="RefSeq" id="WP_017434821.1">
    <property type="nucleotide sequence ID" value="NZ_BAWO01000025.1"/>
</dbReference>